<gene>
    <name evidence="7" type="ORF">GCM10025790_20020</name>
</gene>
<dbReference type="InterPro" id="IPR036249">
    <property type="entry name" value="Thioredoxin-like_sf"/>
</dbReference>
<organism evidence="7 8">
    <name type="scientific">Nesterenkonia rhizosphaerae</name>
    <dbReference type="NCBI Taxonomy" id="1348272"/>
    <lineage>
        <taxon>Bacteria</taxon>
        <taxon>Bacillati</taxon>
        <taxon>Actinomycetota</taxon>
        <taxon>Actinomycetes</taxon>
        <taxon>Micrococcales</taxon>
        <taxon>Micrococcaceae</taxon>
        <taxon>Nesterenkonia</taxon>
    </lineage>
</organism>
<evidence type="ECO:0000259" key="6">
    <source>
        <dbReference type="PROSITE" id="PS51352"/>
    </source>
</evidence>
<evidence type="ECO:0000256" key="4">
    <source>
        <dbReference type="SAM" id="MobiDB-lite"/>
    </source>
</evidence>
<dbReference type="InterPro" id="IPR013740">
    <property type="entry name" value="Redoxin"/>
</dbReference>
<dbReference type="CDD" id="cd03017">
    <property type="entry name" value="PRX_BCP"/>
    <property type="match status" value="1"/>
</dbReference>
<dbReference type="PANTHER" id="PTHR30204:SF94">
    <property type="entry name" value="HEAVY METAL-DEPENDENT TRANSCRIPTIONAL REGULATOR HI_0293-RELATED"/>
    <property type="match status" value="1"/>
</dbReference>
<dbReference type="Gene3D" id="3.40.30.10">
    <property type="entry name" value="Glutaredoxin"/>
    <property type="match status" value="1"/>
</dbReference>
<evidence type="ECO:0000256" key="3">
    <source>
        <dbReference type="ARBA" id="ARBA00023163"/>
    </source>
</evidence>
<comment type="caution">
    <text evidence="7">The sequence shown here is derived from an EMBL/GenBank/DDBJ whole genome shotgun (WGS) entry which is preliminary data.</text>
</comment>
<evidence type="ECO:0000259" key="5">
    <source>
        <dbReference type="PROSITE" id="PS50937"/>
    </source>
</evidence>
<dbReference type="SUPFAM" id="SSF52833">
    <property type="entry name" value="Thioredoxin-like"/>
    <property type="match status" value="1"/>
</dbReference>
<dbReference type="InterPro" id="IPR013766">
    <property type="entry name" value="Thioredoxin_domain"/>
</dbReference>
<dbReference type="InterPro" id="IPR009061">
    <property type="entry name" value="DNA-bd_dom_put_sf"/>
</dbReference>
<dbReference type="InterPro" id="IPR047057">
    <property type="entry name" value="MerR_fam"/>
</dbReference>
<dbReference type="Proteomes" id="UP001500368">
    <property type="component" value="Unassembled WGS sequence"/>
</dbReference>
<dbReference type="PROSITE" id="PS50937">
    <property type="entry name" value="HTH_MERR_2"/>
    <property type="match status" value="1"/>
</dbReference>
<name>A0ABP9G093_9MICC</name>
<dbReference type="EMBL" id="BAABLW010000007">
    <property type="protein sequence ID" value="GAA4922985.1"/>
    <property type="molecule type" value="Genomic_DNA"/>
</dbReference>
<keyword evidence="1" id="KW-0805">Transcription regulation</keyword>
<accession>A0ABP9G093</accession>
<sequence>MLQQGEVVDLTGTSRKTLLGYEELGLVIPARAENGYRLYNEHQVSVIRQIRRLNDIGIPLRDISPFVDCLNTGSQYADSCPSTLGEYRRAIERIDKTISTLTTQRTALVENLTVASRRMLEEMSTVDSQNPNLAPLPEDLPEPEDDGATDHLPGMALPELRLPSTDGDEISLNDLGHGRVIIYVFPMTGAPEQDMPEGWDAIPGARGCSPHNCDMRNHYAELVQAGISRVFGLSSQPLEYQRSLLEALRLPHPLLTDERMLLSQALGLPTFSAGNITAYRRLALLIHQNTVEHVFYPVFPPGEHAQVVLNWLREHPTPQQS</sequence>
<dbReference type="PROSITE" id="PS51352">
    <property type="entry name" value="THIOREDOXIN_2"/>
    <property type="match status" value="1"/>
</dbReference>
<dbReference type="PANTHER" id="PTHR30204">
    <property type="entry name" value="REDOX-CYCLING DRUG-SENSING TRANSCRIPTIONAL ACTIVATOR SOXR"/>
    <property type="match status" value="1"/>
</dbReference>
<keyword evidence="8" id="KW-1185">Reference proteome</keyword>
<feature type="domain" description="HTH merR-type" evidence="5">
    <location>
        <begin position="1"/>
        <end position="69"/>
    </location>
</feature>
<evidence type="ECO:0000256" key="2">
    <source>
        <dbReference type="ARBA" id="ARBA00023125"/>
    </source>
</evidence>
<dbReference type="SMART" id="SM00422">
    <property type="entry name" value="HTH_MERR"/>
    <property type="match status" value="1"/>
</dbReference>
<protein>
    <submittedName>
        <fullName evidence="7">Redoxin family protein</fullName>
    </submittedName>
</protein>
<keyword evidence="3" id="KW-0804">Transcription</keyword>
<feature type="region of interest" description="Disordered" evidence="4">
    <location>
        <begin position="123"/>
        <end position="152"/>
    </location>
</feature>
<feature type="domain" description="Thioredoxin" evidence="6">
    <location>
        <begin position="151"/>
        <end position="317"/>
    </location>
</feature>
<reference evidence="8" key="1">
    <citation type="journal article" date="2019" name="Int. J. Syst. Evol. Microbiol.">
        <title>The Global Catalogue of Microorganisms (GCM) 10K type strain sequencing project: providing services to taxonomists for standard genome sequencing and annotation.</title>
        <authorList>
            <consortium name="The Broad Institute Genomics Platform"/>
            <consortium name="The Broad Institute Genome Sequencing Center for Infectious Disease"/>
            <person name="Wu L."/>
            <person name="Ma J."/>
        </authorList>
    </citation>
    <scope>NUCLEOTIDE SEQUENCE [LARGE SCALE GENOMIC DNA]</scope>
    <source>
        <strain evidence="8">JCM 19129</strain>
    </source>
</reference>
<proteinExistence type="predicted"/>
<dbReference type="Pfam" id="PF13411">
    <property type="entry name" value="MerR_1"/>
    <property type="match status" value="1"/>
</dbReference>
<evidence type="ECO:0000313" key="7">
    <source>
        <dbReference type="EMBL" id="GAA4922985.1"/>
    </source>
</evidence>
<dbReference type="Gene3D" id="1.10.1660.10">
    <property type="match status" value="1"/>
</dbReference>
<dbReference type="SUPFAM" id="SSF46955">
    <property type="entry name" value="Putative DNA-binding domain"/>
    <property type="match status" value="1"/>
</dbReference>
<evidence type="ECO:0000313" key="8">
    <source>
        <dbReference type="Proteomes" id="UP001500368"/>
    </source>
</evidence>
<evidence type="ECO:0000256" key="1">
    <source>
        <dbReference type="ARBA" id="ARBA00023015"/>
    </source>
</evidence>
<keyword evidence="2" id="KW-0238">DNA-binding</keyword>
<dbReference type="Pfam" id="PF08534">
    <property type="entry name" value="Redoxin"/>
    <property type="match status" value="1"/>
</dbReference>
<dbReference type="InterPro" id="IPR000551">
    <property type="entry name" value="MerR-type_HTH_dom"/>
</dbReference>